<feature type="transmembrane region" description="Helical" evidence="1">
    <location>
        <begin position="55"/>
        <end position="81"/>
    </location>
</feature>
<protein>
    <submittedName>
        <fullName evidence="2">Uncharacterized protein</fullName>
    </submittedName>
</protein>
<keyword evidence="1" id="KW-0812">Transmembrane</keyword>
<keyword evidence="1" id="KW-1133">Transmembrane helix</keyword>
<sequence>MNMAASVRVWRDFMNCSGQREKLLLGLSIFLDVFLYVCFFCGMAILIGGSDMGGYMLSVAFLGGAFIGGLSALLKLAVIVSGFRKGRERNQELLIIAASSLACLSVIGAFMGGIYYIGKVMSTVG</sequence>
<evidence type="ECO:0000313" key="2">
    <source>
        <dbReference type="EMBL" id="EHM39347.1"/>
    </source>
</evidence>
<proteinExistence type="predicted"/>
<organism evidence="2 3">
    <name type="scientific">Anaeroglobus geminatus F0357</name>
    <dbReference type="NCBI Taxonomy" id="861450"/>
    <lineage>
        <taxon>Bacteria</taxon>
        <taxon>Bacillati</taxon>
        <taxon>Bacillota</taxon>
        <taxon>Negativicutes</taxon>
        <taxon>Veillonellales</taxon>
        <taxon>Veillonellaceae</taxon>
        <taxon>Anaeroglobus</taxon>
    </lineage>
</organism>
<evidence type="ECO:0000256" key="1">
    <source>
        <dbReference type="SAM" id="Phobius"/>
    </source>
</evidence>
<keyword evidence="3" id="KW-1185">Reference proteome</keyword>
<gene>
    <name evidence="2" type="ORF">HMPREF0080_01542</name>
</gene>
<accession>G9YIP8</accession>
<feature type="transmembrane region" description="Helical" evidence="1">
    <location>
        <begin position="23"/>
        <end position="49"/>
    </location>
</feature>
<dbReference type="AlphaFoldDB" id="G9YIP8"/>
<dbReference type="STRING" id="861450.HMPREF0080_01542"/>
<dbReference type="HOGENOM" id="CLU_162457_0_0_9"/>
<keyword evidence="1" id="KW-0472">Membrane</keyword>
<feature type="transmembrane region" description="Helical" evidence="1">
    <location>
        <begin position="93"/>
        <end position="117"/>
    </location>
</feature>
<comment type="caution">
    <text evidence="2">The sequence shown here is derived from an EMBL/GenBank/DDBJ whole genome shotgun (WGS) entry which is preliminary data.</text>
</comment>
<name>G9YIP8_9FIRM</name>
<dbReference type="eggNOG" id="ENOG5030V57">
    <property type="taxonomic scope" value="Bacteria"/>
</dbReference>
<dbReference type="Proteomes" id="UP000005481">
    <property type="component" value="Unassembled WGS sequence"/>
</dbReference>
<dbReference type="EMBL" id="AGCJ01000069">
    <property type="protein sequence ID" value="EHM39347.1"/>
    <property type="molecule type" value="Genomic_DNA"/>
</dbReference>
<reference evidence="2 3" key="1">
    <citation type="submission" date="2011-08" db="EMBL/GenBank/DDBJ databases">
        <authorList>
            <person name="Weinstock G."/>
            <person name="Sodergren E."/>
            <person name="Clifton S."/>
            <person name="Fulton L."/>
            <person name="Fulton B."/>
            <person name="Courtney L."/>
            <person name="Fronick C."/>
            <person name="Harrison M."/>
            <person name="Strong C."/>
            <person name="Farmer C."/>
            <person name="Delahaunty K."/>
            <person name="Markovic C."/>
            <person name="Hall O."/>
            <person name="Minx P."/>
            <person name="Tomlinson C."/>
            <person name="Mitreva M."/>
            <person name="Hou S."/>
            <person name="Chen J."/>
            <person name="Wollam A."/>
            <person name="Pepin K.H."/>
            <person name="Johnson M."/>
            <person name="Bhonagiri V."/>
            <person name="Zhang X."/>
            <person name="Suruliraj S."/>
            <person name="Warren W."/>
            <person name="Chinwalla A."/>
            <person name="Mardis E.R."/>
            <person name="Wilson R.K."/>
        </authorList>
    </citation>
    <scope>NUCLEOTIDE SEQUENCE [LARGE SCALE GENOMIC DNA]</scope>
    <source>
        <strain evidence="2 3">F0357</strain>
    </source>
</reference>
<evidence type="ECO:0000313" key="3">
    <source>
        <dbReference type="Proteomes" id="UP000005481"/>
    </source>
</evidence>